<evidence type="ECO:0000256" key="1">
    <source>
        <dbReference type="SAM" id="MobiDB-lite"/>
    </source>
</evidence>
<feature type="region of interest" description="Disordered" evidence="1">
    <location>
        <begin position="1"/>
        <end position="34"/>
    </location>
</feature>
<feature type="compositionally biased region" description="Basic and acidic residues" evidence="1">
    <location>
        <begin position="1"/>
        <end position="15"/>
    </location>
</feature>
<feature type="compositionally biased region" description="Acidic residues" evidence="1">
    <location>
        <begin position="16"/>
        <end position="25"/>
    </location>
</feature>
<dbReference type="PANTHER" id="PTHR13322">
    <property type="entry name" value="C1ORF73 PROTEIN"/>
    <property type="match status" value="1"/>
</dbReference>
<comment type="caution">
    <text evidence="3">The sequence shown here is derived from an EMBL/GenBank/DDBJ whole genome shotgun (WGS) entry which is preliminary data.</text>
</comment>
<dbReference type="EMBL" id="QGKV02000832">
    <property type="protein sequence ID" value="KAF3550117.1"/>
    <property type="molecule type" value="Genomic_DNA"/>
</dbReference>
<accession>A0ABQ7CEV8</accession>
<dbReference type="Proteomes" id="UP000266723">
    <property type="component" value="Unassembled WGS sequence"/>
</dbReference>
<dbReference type="InterPro" id="IPR033060">
    <property type="entry name" value="INTS7"/>
</dbReference>
<sequence>MGDRDGVDRRSNFSDDHDDFSDEQDNFSGEKSGVSGSLEITVVVDGRDDADGSSDRRADVTDILRIIKQESLAASLAGSLDAFGDPCDYVKKKKRVRKARERPRSFKANCCRNGVIEARIPGEGERHGFVFMTSGSPSIICGFPSRVAALFTAADIGVHMSLCLFESIAHITRCDKTDRAFYVSMKTGCGVVGERKRKTLCSIKKFFYVRIAPSSVPDVSDMSAPFRSSWNPYNGRHLAGVPLAPGDSECVEYFKETKARDWTVVRRSEVWRCIPFIDSACWRKMDLSEIPSLVDCFAGGSDDALVESGQCTAGVEPSASARSIVVGLTSTIVPVPFAGVSGKEVVVAGGEKSPAAEKAAFEPFEHSFNGLSSGCGDLFKLFQSPGGVDGLPFDHGRRGEWYQEFARHLAVPISNNAEGKFQLLLMPSVSFNSSGSVHEFAIVSGIVGEHYSIIVGGVLFPNLVLKTRVLETVIDLVECLGLLNQDICNKKQVKVTGYESSSSNITTLSLSCSVLPFSAGIVPFHDILVPFTSQSGVCSRLVQGLVQRLWKESGFESLWQGEDSAHYEMDADSFWHSKYFFNIRPCVGAELFALTSDISKSTPDTISIEQGFQLSLDLCLQLKKHTTTAYHTPTQYGETKINPKSYSPWRDEDMVEMSNNLFHHMLLQSLVRRSKIQVGLIGATMVFLRLCSSTQMSEDKGSRAAC</sequence>
<name>A0ABQ7CEV8_BRACR</name>
<proteinExistence type="predicted"/>
<dbReference type="PANTHER" id="PTHR13322:SF2">
    <property type="entry name" value="INTEGRATOR COMPLEX SUBUNIT 7"/>
    <property type="match status" value="1"/>
</dbReference>
<feature type="domain" description="Integrator complex subunit 7-like C-terminal" evidence="2">
    <location>
        <begin position="588"/>
        <end position="668"/>
    </location>
</feature>
<dbReference type="Pfam" id="PF22966">
    <property type="entry name" value="INTS7_C_plants"/>
    <property type="match status" value="1"/>
</dbReference>
<evidence type="ECO:0000259" key="2">
    <source>
        <dbReference type="Pfam" id="PF22966"/>
    </source>
</evidence>
<dbReference type="InterPro" id="IPR055195">
    <property type="entry name" value="INTS7_C_plant"/>
</dbReference>
<keyword evidence="4" id="KW-1185">Reference proteome</keyword>
<protein>
    <recommendedName>
        <fullName evidence="2">Integrator complex subunit 7-like C-terminal domain-containing protein</fullName>
    </recommendedName>
</protein>
<evidence type="ECO:0000313" key="4">
    <source>
        <dbReference type="Proteomes" id="UP000266723"/>
    </source>
</evidence>
<reference evidence="3 4" key="1">
    <citation type="journal article" date="2020" name="BMC Genomics">
        <title>Intraspecific diversification of the crop wild relative Brassica cretica Lam. using demographic model selection.</title>
        <authorList>
            <person name="Kioukis A."/>
            <person name="Michalopoulou V.A."/>
            <person name="Briers L."/>
            <person name="Pirintsos S."/>
            <person name="Studholme D.J."/>
            <person name="Pavlidis P."/>
            <person name="Sarris P.F."/>
        </authorList>
    </citation>
    <scope>NUCLEOTIDE SEQUENCE [LARGE SCALE GENOMIC DNA]</scope>
    <source>
        <strain evidence="4">cv. PFS-1207/04</strain>
    </source>
</reference>
<gene>
    <name evidence="3" type="ORF">DY000_02009611</name>
</gene>
<evidence type="ECO:0000313" key="3">
    <source>
        <dbReference type="EMBL" id="KAF3550117.1"/>
    </source>
</evidence>
<organism evidence="3 4">
    <name type="scientific">Brassica cretica</name>
    <name type="common">Mustard</name>
    <dbReference type="NCBI Taxonomy" id="69181"/>
    <lineage>
        <taxon>Eukaryota</taxon>
        <taxon>Viridiplantae</taxon>
        <taxon>Streptophyta</taxon>
        <taxon>Embryophyta</taxon>
        <taxon>Tracheophyta</taxon>
        <taxon>Spermatophyta</taxon>
        <taxon>Magnoliopsida</taxon>
        <taxon>eudicotyledons</taxon>
        <taxon>Gunneridae</taxon>
        <taxon>Pentapetalae</taxon>
        <taxon>rosids</taxon>
        <taxon>malvids</taxon>
        <taxon>Brassicales</taxon>
        <taxon>Brassicaceae</taxon>
        <taxon>Brassiceae</taxon>
        <taxon>Brassica</taxon>
    </lineage>
</organism>